<name>A0AC34GV42_9BILA</name>
<sequence length="306" mass="34153">MMSRAADEMASKVAAAEEIEKQLQSGTQIIELDPNELETSFVVDRLDDDDDTSLQELIAAIRERGQDTPILVRPNPNTEGKYQIVFGHRRAKVAKVLGFRVKAMVKPLSDRDHAIAQGQENTARADLSFIERALFAKKLAEQFDNETVMLALAVNKTVLSKMQSVTNHVPYDLILKIGPSRGIGRDRWYDLSVAFKDGTAADTGSIRDQDKFLLLSSDDRFLMALDTAKSGTKPGRKHNYYEDEKKPNAKSWKSGDNSVSFSMKNGPKKVNISLKSDDAGSFGEWISTRLESLYEEFRQSEANNGD</sequence>
<evidence type="ECO:0000313" key="2">
    <source>
        <dbReference type="WBParaSite" id="ES5_v2.g8540.t1"/>
    </source>
</evidence>
<evidence type="ECO:0000313" key="1">
    <source>
        <dbReference type="Proteomes" id="UP000887579"/>
    </source>
</evidence>
<dbReference type="WBParaSite" id="ES5_v2.g8540.t1">
    <property type="protein sequence ID" value="ES5_v2.g8540.t1"/>
    <property type="gene ID" value="ES5_v2.g8540"/>
</dbReference>
<reference evidence="2" key="1">
    <citation type="submission" date="2022-11" db="UniProtKB">
        <authorList>
            <consortium name="WormBaseParasite"/>
        </authorList>
    </citation>
    <scope>IDENTIFICATION</scope>
</reference>
<protein>
    <submittedName>
        <fullName evidence="2">ParB/Sulfiredoxin domain-containing protein</fullName>
    </submittedName>
</protein>
<dbReference type="Proteomes" id="UP000887579">
    <property type="component" value="Unplaced"/>
</dbReference>
<accession>A0AC34GV42</accession>
<organism evidence="1 2">
    <name type="scientific">Panagrolaimus sp. ES5</name>
    <dbReference type="NCBI Taxonomy" id="591445"/>
    <lineage>
        <taxon>Eukaryota</taxon>
        <taxon>Metazoa</taxon>
        <taxon>Ecdysozoa</taxon>
        <taxon>Nematoda</taxon>
        <taxon>Chromadorea</taxon>
        <taxon>Rhabditida</taxon>
        <taxon>Tylenchina</taxon>
        <taxon>Panagrolaimomorpha</taxon>
        <taxon>Panagrolaimoidea</taxon>
        <taxon>Panagrolaimidae</taxon>
        <taxon>Panagrolaimus</taxon>
    </lineage>
</organism>
<proteinExistence type="predicted"/>